<dbReference type="InterPro" id="IPR036291">
    <property type="entry name" value="NAD(P)-bd_dom_sf"/>
</dbReference>
<dbReference type="SUPFAM" id="SSF51735">
    <property type="entry name" value="NAD(P)-binding Rossmann-fold domains"/>
    <property type="match status" value="1"/>
</dbReference>
<reference evidence="3" key="2">
    <citation type="submission" date="2023-05" db="EMBL/GenBank/DDBJ databases">
        <authorList>
            <consortium name="Lawrence Berkeley National Laboratory"/>
            <person name="Steindorff A."/>
            <person name="Hensen N."/>
            <person name="Bonometti L."/>
            <person name="Westerberg I."/>
            <person name="Brannstrom I.O."/>
            <person name="Guillou S."/>
            <person name="Cros-Aarteil S."/>
            <person name="Calhoun S."/>
            <person name="Haridas S."/>
            <person name="Kuo A."/>
            <person name="Mondo S."/>
            <person name="Pangilinan J."/>
            <person name="Riley R."/>
            <person name="Labutti K."/>
            <person name="Andreopoulos B."/>
            <person name="Lipzen A."/>
            <person name="Chen C."/>
            <person name="Yanf M."/>
            <person name="Daum C."/>
            <person name="Ng V."/>
            <person name="Clum A."/>
            <person name="Ohm R."/>
            <person name="Martin F."/>
            <person name="Silar P."/>
            <person name="Natvig D."/>
            <person name="Lalanne C."/>
            <person name="Gautier V."/>
            <person name="Ament-Velasquez S.L."/>
            <person name="Kruys A."/>
            <person name="Hutchinson M.I."/>
            <person name="Powell A.J."/>
            <person name="Barry K."/>
            <person name="Miller A.N."/>
            <person name="Grigoriev I.V."/>
            <person name="Debuchy R."/>
            <person name="Gladieux P."/>
            <person name="Thoren M.H."/>
            <person name="Johannesson H."/>
        </authorList>
    </citation>
    <scope>NUCLEOTIDE SEQUENCE</scope>
    <source>
        <strain evidence="3">CBS 141.50</strain>
    </source>
</reference>
<gene>
    <name evidence="3" type="ORF">C8A04DRAFT_11433</name>
</gene>
<proteinExistence type="inferred from homology"/>
<evidence type="ECO:0008006" key="5">
    <source>
        <dbReference type="Google" id="ProtNLM"/>
    </source>
</evidence>
<dbReference type="PANTHER" id="PTHR43544">
    <property type="entry name" value="SHORT-CHAIN DEHYDROGENASE/REDUCTASE"/>
    <property type="match status" value="1"/>
</dbReference>
<comment type="similarity">
    <text evidence="1">Belongs to the short-chain dehydrogenases/reductases (SDR) family.</text>
</comment>
<dbReference type="AlphaFoldDB" id="A0AAN6ZN55"/>
<evidence type="ECO:0000313" key="4">
    <source>
        <dbReference type="Proteomes" id="UP001302676"/>
    </source>
</evidence>
<dbReference type="RefSeq" id="XP_062637963.1">
    <property type="nucleotide sequence ID" value="XM_062776973.1"/>
</dbReference>
<evidence type="ECO:0000256" key="2">
    <source>
        <dbReference type="ARBA" id="ARBA00022857"/>
    </source>
</evidence>
<evidence type="ECO:0000256" key="1">
    <source>
        <dbReference type="ARBA" id="ARBA00006484"/>
    </source>
</evidence>
<dbReference type="Gene3D" id="3.40.50.720">
    <property type="entry name" value="NAD(P)-binding Rossmann-like Domain"/>
    <property type="match status" value="1"/>
</dbReference>
<dbReference type="GO" id="GO:0016491">
    <property type="term" value="F:oxidoreductase activity"/>
    <property type="evidence" value="ECO:0007669"/>
    <property type="project" value="TreeGrafter"/>
</dbReference>
<name>A0AAN6ZN55_9PEZI</name>
<protein>
    <recommendedName>
        <fullName evidence="5">NAD(P)-binding protein</fullName>
    </recommendedName>
</protein>
<evidence type="ECO:0000313" key="3">
    <source>
        <dbReference type="EMBL" id="KAK4144592.1"/>
    </source>
</evidence>
<reference evidence="3" key="1">
    <citation type="journal article" date="2023" name="Mol. Phylogenet. Evol.">
        <title>Genome-scale phylogeny and comparative genomics of the fungal order Sordariales.</title>
        <authorList>
            <person name="Hensen N."/>
            <person name="Bonometti L."/>
            <person name="Westerberg I."/>
            <person name="Brannstrom I.O."/>
            <person name="Guillou S."/>
            <person name="Cros-Aarteil S."/>
            <person name="Calhoun S."/>
            <person name="Haridas S."/>
            <person name="Kuo A."/>
            <person name="Mondo S."/>
            <person name="Pangilinan J."/>
            <person name="Riley R."/>
            <person name="LaButti K."/>
            <person name="Andreopoulos B."/>
            <person name="Lipzen A."/>
            <person name="Chen C."/>
            <person name="Yan M."/>
            <person name="Daum C."/>
            <person name="Ng V."/>
            <person name="Clum A."/>
            <person name="Steindorff A."/>
            <person name="Ohm R.A."/>
            <person name="Martin F."/>
            <person name="Silar P."/>
            <person name="Natvig D.O."/>
            <person name="Lalanne C."/>
            <person name="Gautier V."/>
            <person name="Ament-Velasquez S.L."/>
            <person name="Kruys A."/>
            <person name="Hutchinson M.I."/>
            <person name="Powell A.J."/>
            <person name="Barry K."/>
            <person name="Miller A.N."/>
            <person name="Grigoriev I.V."/>
            <person name="Debuchy R."/>
            <person name="Gladieux P."/>
            <person name="Hiltunen Thoren M."/>
            <person name="Johannesson H."/>
        </authorList>
    </citation>
    <scope>NUCLEOTIDE SEQUENCE</scope>
    <source>
        <strain evidence="3">CBS 141.50</strain>
    </source>
</reference>
<dbReference type="PANTHER" id="PTHR43544:SF26">
    <property type="entry name" value="SHORT CHAIN DEHYDROGENASE_REDUCTASE FAMILY OXIDOREDUCTASE (JCVI)"/>
    <property type="match status" value="1"/>
</dbReference>
<keyword evidence="4" id="KW-1185">Reference proteome</keyword>
<dbReference type="GeneID" id="87813586"/>
<dbReference type="InterPro" id="IPR020904">
    <property type="entry name" value="Sc_DH/Rdtase_CS"/>
</dbReference>
<comment type="caution">
    <text evidence="3">The sequence shown here is derived from an EMBL/GenBank/DDBJ whole genome shotgun (WGS) entry which is preliminary data.</text>
</comment>
<keyword evidence="2" id="KW-0521">NADP</keyword>
<dbReference type="PRINTS" id="PR00081">
    <property type="entry name" value="GDHRDH"/>
</dbReference>
<dbReference type="CDD" id="cd05325">
    <property type="entry name" value="carb_red_sniffer_like_SDR_c"/>
    <property type="match status" value="1"/>
</dbReference>
<dbReference type="InterPro" id="IPR002347">
    <property type="entry name" value="SDR_fam"/>
</dbReference>
<dbReference type="EMBL" id="MU853576">
    <property type="protein sequence ID" value="KAK4144592.1"/>
    <property type="molecule type" value="Genomic_DNA"/>
</dbReference>
<dbReference type="GO" id="GO:0005737">
    <property type="term" value="C:cytoplasm"/>
    <property type="evidence" value="ECO:0007669"/>
    <property type="project" value="TreeGrafter"/>
</dbReference>
<dbReference type="PROSITE" id="PS00061">
    <property type="entry name" value="ADH_SHORT"/>
    <property type="match status" value="1"/>
</dbReference>
<dbReference type="Pfam" id="PF00106">
    <property type="entry name" value="adh_short"/>
    <property type="match status" value="1"/>
</dbReference>
<dbReference type="Proteomes" id="UP001302676">
    <property type="component" value="Unassembled WGS sequence"/>
</dbReference>
<sequence>MSGNTVYLVTGANRGIGFALVMVLLVRPNTTVFATARTASSAAPLTNFQGTVHATSKLIPVLLNEDDTSGATTSATLATRLREEHSVQKLDVIVANAGGSQPPGTVLDSDPVAVMKDFEVNAIGPLKLFQALWPLLDAGKEKKFVYITSTLGSIELLQLEQLPGVGYGMSKAAANWFAKKVSVELGDKVIVGILHPGWVRTELGQVLADLVGLEQPPMTVEKSAQSVLEQIDNLTKEKSGQFLSYSGQVLPW</sequence>
<dbReference type="InterPro" id="IPR051468">
    <property type="entry name" value="Fungal_SecMetab_SDRs"/>
</dbReference>
<organism evidence="3 4">
    <name type="scientific">Dichotomopilus funicola</name>
    <dbReference type="NCBI Taxonomy" id="1934379"/>
    <lineage>
        <taxon>Eukaryota</taxon>
        <taxon>Fungi</taxon>
        <taxon>Dikarya</taxon>
        <taxon>Ascomycota</taxon>
        <taxon>Pezizomycotina</taxon>
        <taxon>Sordariomycetes</taxon>
        <taxon>Sordariomycetidae</taxon>
        <taxon>Sordariales</taxon>
        <taxon>Chaetomiaceae</taxon>
        <taxon>Dichotomopilus</taxon>
    </lineage>
</organism>
<accession>A0AAN6ZN55</accession>